<reference evidence="1 2" key="1">
    <citation type="submission" date="2014-04" db="EMBL/GenBank/DDBJ databases">
        <title>Draft genome sequence of Bacillus azotoformans MEV2011, a (co-) denitrifying strain unable to grow in the presence of oxygen.</title>
        <authorList>
            <person name="Nielsen M."/>
            <person name="Schreiber L."/>
            <person name="Finster K."/>
            <person name="Schramm A."/>
        </authorList>
    </citation>
    <scope>NUCLEOTIDE SEQUENCE [LARGE SCALE GENOMIC DNA]</scope>
    <source>
        <strain evidence="1 2">MEV2011</strain>
    </source>
</reference>
<protein>
    <submittedName>
        <fullName evidence="1">Uncharacterized protein</fullName>
    </submittedName>
</protein>
<comment type="caution">
    <text evidence="1">The sequence shown here is derived from an EMBL/GenBank/DDBJ whole genome shotgun (WGS) entry which is preliminary data.</text>
</comment>
<dbReference type="RefSeq" id="WP_267880026.1">
    <property type="nucleotide sequence ID" value="NZ_JJRY01000001.1"/>
</dbReference>
<dbReference type="EMBL" id="JJRY01000001">
    <property type="protein sequence ID" value="KEF40465.1"/>
    <property type="molecule type" value="Genomic_DNA"/>
</dbReference>
<dbReference type="Proteomes" id="UP000027936">
    <property type="component" value="Unassembled WGS sequence"/>
</dbReference>
<name>A0A072P4Q4_SCHAZ</name>
<accession>A0A072P4Q4</accession>
<evidence type="ECO:0000313" key="2">
    <source>
        <dbReference type="Proteomes" id="UP000027936"/>
    </source>
</evidence>
<evidence type="ECO:0000313" key="1">
    <source>
        <dbReference type="EMBL" id="KEF40465.1"/>
    </source>
</evidence>
<gene>
    <name evidence="1" type="ORF">M670_00491</name>
</gene>
<organism evidence="1 2">
    <name type="scientific">Schinkia azotoformans MEV2011</name>
    <dbReference type="NCBI Taxonomy" id="1348973"/>
    <lineage>
        <taxon>Bacteria</taxon>
        <taxon>Bacillati</taxon>
        <taxon>Bacillota</taxon>
        <taxon>Bacilli</taxon>
        <taxon>Bacillales</taxon>
        <taxon>Bacillaceae</taxon>
        <taxon>Calidifontibacillus/Schinkia group</taxon>
        <taxon>Schinkia</taxon>
    </lineage>
</organism>
<dbReference type="AlphaFoldDB" id="A0A072P4Q4"/>
<proteinExistence type="predicted"/>
<dbReference type="PATRIC" id="fig|1348973.3.peg.477"/>
<sequence length="43" mass="5214">MEMELHPSNTYENYRLVVNFMIENDMDEEQMLIIAKMILAHQK</sequence>